<keyword evidence="1" id="KW-1133">Transmembrane helix</keyword>
<dbReference type="KEGG" id="crx:CRECT_2049"/>
<keyword evidence="1" id="KW-0812">Transmembrane</keyword>
<feature type="transmembrane region" description="Helical" evidence="1">
    <location>
        <begin position="186"/>
        <end position="205"/>
    </location>
</feature>
<evidence type="ECO:0000313" key="2">
    <source>
        <dbReference type="EMBL" id="QCD47652.1"/>
    </source>
</evidence>
<evidence type="ECO:0000313" key="3">
    <source>
        <dbReference type="Proteomes" id="UP000502377"/>
    </source>
</evidence>
<dbReference type="RefSeq" id="WP_002943815.1">
    <property type="nucleotide sequence ID" value="NZ_CP012543.1"/>
</dbReference>
<gene>
    <name evidence="2" type="ORF">CRECT_2049</name>
</gene>
<name>A0A6G5QQ15_CAMRE</name>
<evidence type="ECO:0000256" key="1">
    <source>
        <dbReference type="SAM" id="Phobius"/>
    </source>
</evidence>
<keyword evidence="1" id="KW-0472">Membrane</keyword>
<dbReference type="Proteomes" id="UP000502377">
    <property type="component" value="Chromosome"/>
</dbReference>
<dbReference type="AlphaFoldDB" id="A0A6G5QQ15"/>
<sequence length="314" mass="35119">MRIFAALLLFFAALCGSNLSTYNIYERSDRVDVMLSFDAPYNGTILQERKDGAITLLFKDLQNDQNIEKSVNSSILQELLFEPRGQNLALVIKSDARVAVSASKTTDGFGLRIRVTPENTANSAAATALSPQETRENITDASNLSSGKQNAANLAAASAQNPGLNLSAQNGDVNFMTQGISDMIDYRYYSVLGVLALLLIVLLFIKARLKNKQKTLKTKRENSWFEKVKSDEGVDILYEKPLDNVNKVVLFQHLDRRYLVLTGASNVLLDKFGEEKMTSEQDFQTFFEENQKKLNAYIENRQTLDAYKDKASID</sequence>
<accession>A0A6G5QQ15</accession>
<dbReference type="EMBL" id="CP012543">
    <property type="protein sequence ID" value="QCD47652.1"/>
    <property type="molecule type" value="Genomic_DNA"/>
</dbReference>
<organism evidence="2 3">
    <name type="scientific">Campylobacter rectus</name>
    <name type="common">Wolinella recta</name>
    <dbReference type="NCBI Taxonomy" id="203"/>
    <lineage>
        <taxon>Bacteria</taxon>
        <taxon>Pseudomonadati</taxon>
        <taxon>Campylobacterota</taxon>
        <taxon>Epsilonproteobacteria</taxon>
        <taxon>Campylobacterales</taxon>
        <taxon>Campylobacteraceae</taxon>
        <taxon>Campylobacter</taxon>
    </lineage>
</organism>
<reference evidence="2 3" key="1">
    <citation type="submission" date="2016-07" db="EMBL/GenBank/DDBJ databases">
        <title>Comparative genomics of the Campylobacter concisus group.</title>
        <authorList>
            <person name="Miller W.G."/>
            <person name="Yee E."/>
            <person name="Chapman M.H."/>
            <person name="Huynh S."/>
            <person name="Bono J.L."/>
            <person name="On S.L.W."/>
            <person name="StLeger J."/>
            <person name="Foster G."/>
            <person name="Parker C.T."/>
        </authorList>
    </citation>
    <scope>NUCLEOTIDE SEQUENCE [LARGE SCALE GENOMIC DNA]</scope>
    <source>
        <strain evidence="2 3">ATCC 33238</strain>
    </source>
</reference>
<protein>
    <submittedName>
        <fullName evidence="2">Putative membrane protein</fullName>
    </submittedName>
</protein>
<proteinExistence type="predicted"/>